<dbReference type="STRING" id="1220162.K1VFB3"/>
<feature type="compositionally biased region" description="Basic and acidic residues" evidence="1">
    <location>
        <begin position="27"/>
        <end position="41"/>
    </location>
</feature>
<dbReference type="InterPro" id="IPR000300">
    <property type="entry name" value="IPPc"/>
</dbReference>
<feature type="domain" description="Inositol polyphosphate-related phosphatase" evidence="2">
    <location>
        <begin position="1031"/>
        <end position="1359"/>
    </location>
</feature>
<dbReference type="PANTHER" id="PTHR11200">
    <property type="entry name" value="INOSITOL 5-PHOSPHATASE"/>
    <property type="match status" value="1"/>
</dbReference>
<feature type="region of interest" description="Disordered" evidence="1">
    <location>
        <begin position="1"/>
        <end position="647"/>
    </location>
</feature>
<evidence type="ECO:0000259" key="2">
    <source>
        <dbReference type="SMART" id="SM00128"/>
    </source>
</evidence>
<feature type="compositionally biased region" description="Low complexity" evidence="1">
    <location>
        <begin position="240"/>
        <end position="276"/>
    </location>
</feature>
<feature type="compositionally biased region" description="Pro residues" evidence="1">
    <location>
        <begin position="104"/>
        <end position="116"/>
    </location>
</feature>
<evidence type="ECO:0000256" key="1">
    <source>
        <dbReference type="SAM" id="MobiDB-lite"/>
    </source>
</evidence>
<dbReference type="InterPro" id="IPR015943">
    <property type="entry name" value="WD40/YVTN_repeat-like_dom_sf"/>
</dbReference>
<keyword evidence="4" id="KW-1185">Reference proteome</keyword>
<dbReference type="eggNOG" id="KOG0565">
    <property type="taxonomic scope" value="Eukaryota"/>
</dbReference>
<dbReference type="OMA" id="CVFVKHK"/>
<feature type="compositionally biased region" description="Polar residues" evidence="1">
    <location>
        <begin position="451"/>
        <end position="464"/>
    </location>
</feature>
<gene>
    <name evidence="3" type="ORF">A1Q2_02960</name>
</gene>
<dbReference type="Pfam" id="PF22669">
    <property type="entry name" value="Exo_endo_phos2"/>
    <property type="match status" value="1"/>
</dbReference>
<sequence length="1393" mass="149608">MTGSDKEPGSPSDHHHHHHVSISALRNKFETLAHDTRDYVSKSRPVSPRPPATPAADHSAEATAPHAVDPPLADEPPVGQDDSVPIVNPNLVVKVPQPVKSKPKPPPKPASKPPPVKETTVVTAVGTPVNIPTAGSTAKVPPPRPPKPSASSLSASPKAPVQSPSPVLSPTPIYERYSRPRSPLCQPSPPPRVVASPEPGPPLVAEESPAPAPGPIPAGPAGDVDEAPQSFAAIRERFAKGTAAAAPSSSGSLTAKKPGDTPSTRSSSARTSPAPSVHVQAPTLLPPLKKEKPGSPHPPSSFVAPPLSTTEAPAVPDSRPKVASSGASTAEKSDRAPPPPPPISRSASPSRLMRSASPADLQRSASPANLAPGGHTLTASPVQSPVLMRSESPVEIDEPVQLDQAPHSHRPPPPPPPKSAAQRDEPVILQPTPTPHSHRPPPPPPKKSTTSVASAGSADSQTGNVPKPPLPVRRPTGNAGEGAIPVAPPPLPQRSNTLGPSPDLPTDTAKASSRPPLPGNKPAAPTPKSPSPPESVPQRPRSRTVAGARPAGAPPLPVRQNTMSTGHSPSPASRSRASSVADRGALPPPPQRSDTASTGLHRSSTVSSRGSGYAPPPRRDTISTPQRSGTIMVPADSDDEDDASATATPGLTSMAARLLEEHPDGSQANRRPPQFSPDIEIKAAHSITAFTVYGRFVVCAHHHVKVYDSHLPEGPILDFDPKHMGLDSKVKEPRVTSLCFRPSTNDAHEGRYLWCGNRDGHIWELDIRTGEITATHPGVHSAAVTHIMRSGRNMVTLDEFGKLNVWEVPTTDGPEDEGGVRMVRNLRITEKPTFVKMIRGQLWAATAPAVRSTTNSATARGPTVRVWDITYPGTAPPPLMALTTEWTGSATSAAVMPLDPSITYIGHEGGFVSLWTISDGQLQCVRVLKVSSTDILSLEGVGERLWAGNRRGEIHAWKLDEMPWVTTNIWNAHGDQPVHTLVVDPYSIEATRRFMAWSCSRDTLHAWDGLLAIDWIDCQMVARQEQYCEFREVRILVCSWNIDSAKPTDLVGGPNSNFLPELLSSVESPDIIVFGFQEVIPLTDKKLTAKTLLFGKGGSDRVSGVYQAWAEKLSLEVRKNLGPYTKVHSEQLVGLFAVMFVKTELRDSLRDVSVSTVKRGIGGMYGNKGALVARMVLDDTSICFINVHLAAGQRHKAARNADVAAIMDDKAVFPPADKLPYVHGGDGSGILDHEFVILNGDLNYRIDQRRDVVISALSRGDLASLLEHDQLRKEMKSNHAFRLRYFAEAPIDFLPTYKYDPGTDEYDSSEKKRIPAWCDRILFTSSPRISAINYRRYEPTVSDHKPVSAALAVQVKRVIPDRMRKVQREIDQDWQLREAELLVKMADAYKALY</sequence>
<dbReference type="GO" id="GO:0004439">
    <property type="term" value="F:phosphatidylinositol-4,5-bisphosphate 5-phosphatase activity"/>
    <property type="evidence" value="ECO:0007669"/>
    <property type="project" value="TreeGrafter"/>
</dbReference>
<dbReference type="SUPFAM" id="SSF56219">
    <property type="entry name" value="DNase I-like"/>
    <property type="match status" value="1"/>
</dbReference>
<feature type="compositionally biased region" description="Pro residues" evidence="1">
    <location>
        <begin position="515"/>
        <end position="535"/>
    </location>
</feature>
<dbReference type="PANTHER" id="PTHR11200:SF240">
    <property type="entry name" value="INOSITOL POLYPHOSPHATE 5-PHOSPHATASE C9G1.10C-RELATED"/>
    <property type="match status" value="1"/>
</dbReference>
<dbReference type="InterPro" id="IPR046985">
    <property type="entry name" value="IP5"/>
</dbReference>
<dbReference type="Proteomes" id="UP000006757">
    <property type="component" value="Unassembled WGS sequence"/>
</dbReference>
<dbReference type="SUPFAM" id="SSF50978">
    <property type="entry name" value="WD40 repeat-like"/>
    <property type="match status" value="1"/>
</dbReference>
<dbReference type="OrthoDB" id="2248459at2759"/>
<dbReference type="InterPro" id="IPR036322">
    <property type="entry name" value="WD40_repeat_dom_sf"/>
</dbReference>
<dbReference type="SMART" id="SM00128">
    <property type="entry name" value="IPPc"/>
    <property type="match status" value="1"/>
</dbReference>
<name>K1VFB3_TRIAC</name>
<dbReference type="Gene3D" id="2.130.10.10">
    <property type="entry name" value="YVTN repeat-like/Quinoprotein amine dehydrogenase"/>
    <property type="match status" value="2"/>
</dbReference>
<dbReference type="GO" id="GO:0046856">
    <property type="term" value="P:phosphatidylinositol dephosphorylation"/>
    <property type="evidence" value="ECO:0007669"/>
    <property type="project" value="InterPro"/>
</dbReference>
<proteinExistence type="predicted"/>
<dbReference type="Gene3D" id="3.60.10.10">
    <property type="entry name" value="Endonuclease/exonuclease/phosphatase"/>
    <property type="match status" value="1"/>
</dbReference>
<accession>K1VFB3</accession>
<dbReference type="HOGENOM" id="CLU_002027_0_0_1"/>
<reference evidence="3 4" key="1">
    <citation type="journal article" date="2012" name="Eukaryot. Cell">
        <title>Genome sequence of the Trichosporon asahii environmental strain CBS 8904.</title>
        <authorList>
            <person name="Yang R.Y."/>
            <person name="Li H.T."/>
            <person name="Zhu H."/>
            <person name="Zhou G.P."/>
            <person name="Wang M."/>
            <person name="Wang L."/>
        </authorList>
    </citation>
    <scope>NUCLEOTIDE SEQUENCE [LARGE SCALE GENOMIC DNA]</scope>
    <source>
        <strain evidence="3 4">CBS 8904</strain>
    </source>
</reference>
<dbReference type="EMBL" id="AMBO01000277">
    <property type="protein sequence ID" value="EKD02730.1"/>
    <property type="molecule type" value="Genomic_DNA"/>
</dbReference>
<dbReference type="InterPro" id="IPR036691">
    <property type="entry name" value="Endo/exonu/phosph_ase_sf"/>
</dbReference>
<protein>
    <recommendedName>
        <fullName evidence="2">Inositol polyphosphate-related phosphatase domain-containing protein</fullName>
    </recommendedName>
</protein>
<feature type="compositionally biased region" description="Pro residues" evidence="1">
    <location>
        <begin position="186"/>
        <end position="202"/>
    </location>
</feature>
<evidence type="ECO:0000313" key="4">
    <source>
        <dbReference type="Proteomes" id="UP000006757"/>
    </source>
</evidence>
<feature type="compositionally biased region" description="Polar residues" evidence="1">
    <location>
        <begin position="592"/>
        <end position="610"/>
    </location>
</feature>
<organism evidence="3 4">
    <name type="scientific">Trichosporon asahii var. asahii (strain CBS 8904)</name>
    <name type="common">Yeast</name>
    <dbReference type="NCBI Taxonomy" id="1220162"/>
    <lineage>
        <taxon>Eukaryota</taxon>
        <taxon>Fungi</taxon>
        <taxon>Dikarya</taxon>
        <taxon>Basidiomycota</taxon>
        <taxon>Agaricomycotina</taxon>
        <taxon>Tremellomycetes</taxon>
        <taxon>Trichosporonales</taxon>
        <taxon>Trichosporonaceae</taxon>
        <taxon>Trichosporon</taxon>
    </lineage>
</organism>
<feature type="compositionally biased region" description="Low complexity" evidence="1">
    <location>
        <begin position="568"/>
        <end position="579"/>
    </location>
</feature>
<dbReference type="InParanoid" id="K1VFB3"/>
<comment type="caution">
    <text evidence="3">The sequence shown here is derived from an EMBL/GenBank/DDBJ whole genome shotgun (WGS) entry which is preliminary data.</text>
</comment>
<feature type="compositionally biased region" description="Low complexity" evidence="1">
    <location>
        <begin position="149"/>
        <end position="160"/>
    </location>
</feature>
<evidence type="ECO:0000313" key="3">
    <source>
        <dbReference type="EMBL" id="EKD02730.1"/>
    </source>
</evidence>
<dbReference type="FunCoup" id="K1VFB3">
    <property type="interactions" value="33"/>
</dbReference>